<dbReference type="Proteomes" id="UP000694427">
    <property type="component" value="Unplaced"/>
</dbReference>
<evidence type="ECO:0000259" key="6">
    <source>
        <dbReference type="PROSITE" id="PS51388"/>
    </source>
</evidence>
<sequence>MKMANLSMRYFFSTSSSSARSMFPIFVFLFSQGMKGEVHHHLEESIRPYIDLIDTLRSVGIQKDLALPTIVVIGDQSSGKSSVLEALSGIALPRGSGIVTRCPLELRLRNVTGGVSWKAVLPRLSYEEKMIEFGDPSLVEKHVEEAQNELAGKGVKICNELITLEVRSADVCDLTLIDLPGIARVPVQGQPQDIGNQIQRLIMKFIEKPETINMVVVPCNTDIATTEALKMAQEVDPEGVRTFAILTKPDLIDRGTEKNILAIVQNKVIPLRKGYVMVKCRGQQQIDEKVSLVEATQIERDFFQNHNFFRPLLDENKATIKCLAIKLTQDLVSHIKKSLPKLDEQIKKQLWEVRNELKKCEDGPPQDLKGAKQFLIKILTKFNDKIKSLSLGELIIKENLFVQLRSEFKKWNDGLNDTKMSFDSSKELSQNYRGRELPGFSNYRIFEMILQDRVAKLKEPAIKSLNSIKDIILKQFTDVSHQCFQNFPVLLNTTMNKVDNIQSSQQAKTEQRIMDQFEMECMIYTQDPIYLKFLNEISGEKFSEAQLPIVVQRMADQLPMLISFYMLKETAQLLCTDMLSILEGANVSELLFEDSDVSKRRKDLQSRLARLTAGQEALSDFI</sequence>
<dbReference type="InterPro" id="IPR045063">
    <property type="entry name" value="Dynamin_N"/>
</dbReference>
<keyword evidence="9" id="KW-1185">Reference proteome</keyword>
<dbReference type="InterPro" id="IPR019762">
    <property type="entry name" value="Dynamin_GTPase_CS"/>
</dbReference>
<dbReference type="PROSITE" id="PS51388">
    <property type="entry name" value="GED"/>
    <property type="match status" value="1"/>
</dbReference>
<dbReference type="InterPro" id="IPR020850">
    <property type="entry name" value="GED_dom"/>
</dbReference>
<keyword evidence="3 5" id="KW-0547">Nucleotide-binding</keyword>
<dbReference type="PROSITE" id="PS51718">
    <property type="entry name" value="G_DYNAMIN_2"/>
    <property type="match status" value="1"/>
</dbReference>
<feature type="domain" description="GED" evidence="6">
    <location>
        <begin position="532"/>
        <end position="622"/>
    </location>
</feature>
<dbReference type="GO" id="GO:0005874">
    <property type="term" value="C:microtubule"/>
    <property type="evidence" value="ECO:0007669"/>
    <property type="project" value="TreeGrafter"/>
</dbReference>
<dbReference type="InterPro" id="IPR003130">
    <property type="entry name" value="GED"/>
</dbReference>
<dbReference type="InterPro" id="IPR001401">
    <property type="entry name" value="Dynamin_GTPase"/>
</dbReference>
<dbReference type="GO" id="GO:0003924">
    <property type="term" value="F:GTPase activity"/>
    <property type="evidence" value="ECO:0007669"/>
    <property type="project" value="InterPro"/>
</dbReference>
<dbReference type="SUPFAM" id="SSF52540">
    <property type="entry name" value="P-loop containing nucleoside triphosphate hydrolases"/>
    <property type="match status" value="1"/>
</dbReference>
<dbReference type="PROSITE" id="PS00410">
    <property type="entry name" value="G_DYNAMIN_1"/>
    <property type="match status" value="1"/>
</dbReference>
<keyword evidence="4 5" id="KW-0342">GTP-binding</keyword>
<proteinExistence type="inferred from homology"/>
<dbReference type="Ensembl" id="ENSCCRT00010056950.1">
    <property type="protein sequence ID" value="ENSCCRP00010051938.1"/>
    <property type="gene ID" value="ENSCCRG00010022027.1"/>
</dbReference>
<evidence type="ECO:0000256" key="2">
    <source>
        <dbReference type="ARBA" id="ARBA00022490"/>
    </source>
</evidence>
<dbReference type="SMART" id="SM00053">
    <property type="entry name" value="DYNc"/>
    <property type="match status" value="1"/>
</dbReference>
<reference evidence="8" key="2">
    <citation type="submission" date="2025-09" db="UniProtKB">
        <authorList>
            <consortium name="Ensembl"/>
        </authorList>
    </citation>
    <scope>IDENTIFICATION</scope>
</reference>
<dbReference type="SMART" id="SM00302">
    <property type="entry name" value="GED"/>
    <property type="match status" value="1"/>
</dbReference>
<dbReference type="PRINTS" id="PR00195">
    <property type="entry name" value="DYNAMIN"/>
</dbReference>
<organism evidence="8 9">
    <name type="scientific">Cyprinus carpio</name>
    <name type="common">Common carp</name>
    <dbReference type="NCBI Taxonomy" id="7962"/>
    <lineage>
        <taxon>Eukaryota</taxon>
        <taxon>Metazoa</taxon>
        <taxon>Chordata</taxon>
        <taxon>Craniata</taxon>
        <taxon>Vertebrata</taxon>
        <taxon>Euteleostomi</taxon>
        <taxon>Actinopterygii</taxon>
        <taxon>Neopterygii</taxon>
        <taxon>Teleostei</taxon>
        <taxon>Ostariophysi</taxon>
        <taxon>Cypriniformes</taxon>
        <taxon>Cyprinidae</taxon>
        <taxon>Cyprininae</taxon>
        <taxon>Cyprinus</taxon>
    </lineage>
</organism>
<evidence type="ECO:0000256" key="4">
    <source>
        <dbReference type="ARBA" id="ARBA00023134"/>
    </source>
</evidence>
<comment type="similarity">
    <text evidence="5">Belongs to the TRAFAC class dynamin-like GTPase superfamily. Dynamin/Fzo/YdjA family.</text>
</comment>
<dbReference type="InterPro" id="IPR027417">
    <property type="entry name" value="P-loop_NTPase"/>
</dbReference>
<dbReference type="AlphaFoldDB" id="A0A8C1KT04"/>
<protein>
    <submittedName>
        <fullName evidence="8">Uncharacterized protein</fullName>
    </submittedName>
</protein>
<accession>A0A8C1KT04</accession>
<dbReference type="Pfam" id="PF02212">
    <property type="entry name" value="GED"/>
    <property type="match status" value="1"/>
</dbReference>
<name>A0A8C1KT04_CYPCA</name>
<dbReference type="PANTHER" id="PTHR11566">
    <property type="entry name" value="DYNAMIN"/>
    <property type="match status" value="1"/>
</dbReference>
<dbReference type="Pfam" id="PF01031">
    <property type="entry name" value="Dynamin_M"/>
    <property type="match status" value="1"/>
</dbReference>
<evidence type="ECO:0000259" key="7">
    <source>
        <dbReference type="PROSITE" id="PS51718"/>
    </source>
</evidence>
<dbReference type="InterPro" id="IPR000375">
    <property type="entry name" value="Dynamin_stalk"/>
</dbReference>
<dbReference type="GO" id="GO:0005886">
    <property type="term" value="C:plasma membrane"/>
    <property type="evidence" value="ECO:0007669"/>
    <property type="project" value="TreeGrafter"/>
</dbReference>
<evidence type="ECO:0000256" key="5">
    <source>
        <dbReference type="RuleBase" id="RU003932"/>
    </source>
</evidence>
<dbReference type="CDD" id="cd08771">
    <property type="entry name" value="DLP_1"/>
    <property type="match status" value="1"/>
</dbReference>
<dbReference type="GO" id="GO:0005634">
    <property type="term" value="C:nucleus"/>
    <property type="evidence" value="ECO:0007669"/>
    <property type="project" value="TreeGrafter"/>
</dbReference>
<dbReference type="InterPro" id="IPR022812">
    <property type="entry name" value="Dynamin"/>
</dbReference>
<dbReference type="PANTHER" id="PTHR11566:SF225">
    <property type="entry name" value="INTERFERON-INDUCED GTP-BINDING PROTEIN MX-RELATED"/>
    <property type="match status" value="1"/>
</dbReference>
<dbReference type="InterPro" id="IPR030381">
    <property type="entry name" value="G_DYNAMIN_dom"/>
</dbReference>
<dbReference type="GO" id="GO:0016185">
    <property type="term" value="P:synaptic vesicle budding from presynaptic endocytic zone membrane"/>
    <property type="evidence" value="ECO:0007669"/>
    <property type="project" value="TreeGrafter"/>
</dbReference>
<evidence type="ECO:0000313" key="9">
    <source>
        <dbReference type="Proteomes" id="UP000694427"/>
    </source>
</evidence>
<dbReference type="GO" id="GO:0031623">
    <property type="term" value="P:receptor internalization"/>
    <property type="evidence" value="ECO:0007669"/>
    <property type="project" value="TreeGrafter"/>
</dbReference>
<keyword evidence="2" id="KW-0963">Cytoplasm</keyword>
<evidence type="ECO:0000313" key="8">
    <source>
        <dbReference type="Ensembl" id="ENSCCRP00010051938.1"/>
    </source>
</evidence>
<dbReference type="Pfam" id="PF00350">
    <property type="entry name" value="Dynamin_N"/>
    <property type="match status" value="1"/>
</dbReference>
<reference evidence="8" key="1">
    <citation type="submission" date="2025-08" db="UniProtKB">
        <authorList>
            <consortium name="Ensembl"/>
        </authorList>
    </citation>
    <scope>IDENTIFICATION</scope>
</reference>
<dbReference type="Gene3D" id="3.40.50.300">
    <property type="entry name" value="P-loop containing nucleotide triphosphate hydrolases"/>
    <property type="match status" value="1"/>
</dbReference>
<dbReference type="GO" id="GO:0005737">
    <property type="term" value="C:cytoplasm"/>
    <property type="evidence" value="ECO:0007669"/>
    <property type="project" value="UniProtKB-SubCell"/>
</dbReference>
<dbReference type="GO" id="GO:0008017">
    <property type="term" value="F:microtubule binding"/>
    <property type="evidence" value="ECO:0007669"/>
    <property type="project" value="TreeGrafter"/>
</dbReference>
<feature type="domain" description="Dynamin-type G" evidence="7">
    <location>
        <begin position="64"/>
        <end position="340"/>
    </location>
</feature>
<evidence type="ECO:0000256" key="1">
    <source>
        <dbReference type="ARBA" id="ARBA00004496"/>
    </source>
</evidence>
<dbReference type="Gene3D" id="1.20.120.1240">
    <property type="entry name" value="Dynamin, middle domain"/>
    <property type="match status" value="1"/>
</dbReference>
<comment type="subcellular location">
    <subcellularLocation>
        <location evidence="1">Cytoplasm</location>
    </subcellularLocation>
</comment>
<dbReference type="GO" id="GO:0005525">
    <property type="term" value="F:GTP binding"/>
    <property type="evidence" value="ECO:0007669"/>
    <property type="project" value="UniProtKB-KW"/>
</dbReference>
<evidence type="ECO:0000256" key="3">
    <source>
        <dbReference type="ARBA" id="ARBA00022741"/>
    </source>
</evidence>
<dbReference type="GO" id="GO:0051607">
    <property type="term" value="P:defense response to virus"/>
    <property type="evidence" value="ECO:0007669"/>
    <property type="project" value="TreeGrafter"/>
</dbReference>
<dbReference type="GO" id="GO:0098793">
    <property type="term" value="C:presynapse"/>
    <property type="evidence" value="ECO:0007669"/>
    <property type="project" value="GOC"/>
</dbReference>